<evidence type="ECO:0000313" key="2">
    <source>
        <dbReference type="EMBL" id="GMA38095.1"/>
    </source>
</evidence>
<keyword evidence="3" id="KW-1185">Reference proteome</keyword>
<comment type="caution">
    <text evidence="2">The sequence shown here is derived from an EMBL/GenBank/DDBJ whole genome shotgun (WGS) entry which is preliminary data.</text>
</comment>
<dbReference type="EMBL" id="BSUO01000001">
    <property type="protein sequence ID" value="GMA38095.1"/>
    <property type="molecule type" value="Genomic_DNA"/>
</dbReference>
<name>A0ABQ6IJJ8_9MICO</name>
<sequence length="78" mass="8253">MPVRHPTAAPDGRVGRVSHVDQHGGGGGASARLGISRAEFLRRTVEREAHLGSAPVAASDFDKFASLGDDDLMRDAWS</sequence>
<gene>
    <name evidence="2" type="ORF">GCM10025883_01400</name>
</gene>
<reference evidence="3" key="1">
    <citation type="journal article" date="2019" name="Int. J. Syst. Evol. Microbiol.">
        <title>The Global Catalogue of Microorganisms (GCM) 10K type strain sequencing project: providing services to taxonomists for standard genome sequencing and annotation.</title>
        <authorList>
            <consortium name="The Broad Institute Genomics Platform"/>
            <consortium name="The Broad Institute Genome Sequencing Center for Infectious Disease"/>
            <person name="Wu L."/>
            <person name="Ma J."/>
        </authorList>
    </citation>
    <scope>NUCLEOTIDE SEQUENCE [LARGE SCALE GENOMIC DNA]</scope>
    <source>
        <strain evidence="3">NBRC 113072</strain>
    </source>
</reference>
<organism evidence="2 3">
    <name type="scientific">Mobilicoccus caccae</name>
    <dbReference type="NCBI Taxonomy" id="1859295"/>
    <lineage>
        <taxon>Bacteria</taxon>
        <taxon>Bacillati</taxon>
        <taxon>Actinomycetota</taxon>
        <taxon>Actinomycetes</taxon>
        <taxon>Micrococcales</taxon>
        <taxon>Dermatophilaceae</taxon>
        <taxon>Mobilicoccus</taxon>
    </lineage>
</organism>
<dbReference type="Proteomes" id="UP001157126">
    <property type="component" value="Unassembled WGS sequence"/>
</dbReference>
<feature type="region of interest" description="Disordered" evidence="1">
    <location>
        <begin position="1"/>
        <end position="32"/>
    </location>
</feature>
<accession>A0ABQ6IJJ8</accession>
<protein>
    <submittedName>
        <fullName evidence="2">Uncharacterized protein</fullName>
    </submittedName>
</protein>
<proteinExistence type="predicted"/>
<dbReference type="Gene3D" id="1.10.1220.10">
    <property type="entry name" value="Met repressor-like"/>
    <property type="match status" value="1"/>
</dbReference>
<evidence type="ECO:0000256" key="1">
    <source>
        <dbReference type="SAM" id="MobiDB-lite"/>
    </source>
</evidence>
<dbReference type="InterPro" id="IPR013321">
    <property type="entry name" value="Arc_rbn_hlx_hlx"/>
</dbReference>
<evidence type="ECO:0000313" key="3">
    <source>
        <dbReference type="Proteomes" id="UP001157126"/>
    </source>
</evidence>